<dbReference type="Pfam" id="PF10509">
    <property type="entry name" value="GalKase_gal_bdg"/>
    <property type="match status" value="1"/>
</dbReference>
<dbReference type="Pfam" id="PF00288">
    <property type="entry name" value="GHMP_kinases_N"/>
    <property type="match status" value="1"/>
</dbReference>
<protein>
    <submittedName>
        <fullName evidence="8">Galactokinase family protein</fullName>
    </submittedName>
</protein>
<proteinExistence type="inferred from homology"/>
<feature type="domain" description="Galactokinase N-terminal" evidence="7">
    <location>
        <begin position="42"/>
        <end position="90"/>
    </location>
</feature>
<accession>A0ABV1DVZ1</accession>
<comment type="caution">
    <text evidence="8">The sequence shown here is derived from an EMBL/GenBank/DDBJ whole genome shotgun (WGS) entry which is preliminary data.</text>
</comment>
<dbReference type="Gene3D" id="3.30.230.10">
    <property type="match status" value="1"/>
</dbReference>
<evidence type="ECO:0000256" key="4">
    <source>
        <dbReference type="ARBA" id="ARBA00022777"/>
    </source>
</evidence>
<comment type="similarity">
    <text evidence="1">Belongs to the GHMP kinase family. GalK subfamily.</text>
</comment>
<evidence type="ECO:0000313" key="8">
    <source>
        <dbReference type="EMBL" id="MEQ2439235.1"/>
    </source>
</evidence>
<dbReference type="PANTHER" id="PTHR10457">
    <property type="entry name" value="MEVALONATE KINASE/GALACTOKINASE"/>
    <property type="match status" value="1"/>
</dbReference>
<organism evidence="8 9">
    <name type="scientific">Solibaculum intestinale</name>
    <dbReference type="NCBI Taxonomy" id="3133165"/>
    <lineage>
        <taxon>Bacteria</taxon>
        <taxon>Bacillati</taxon>
        <taxon>Bacillota</taxon>
        <taxon>Clostridia</taxon>
        <taxon>Eubacteriales</taxon>
        <taxon>Oscillospiraceae</taxon>
        <taxon>Solibaculum</taxon>
    </lineage>
</organism>
<name>A0ABV1DVZ1_9FIRM</name>
<evidence type="ECO:0000259" key="6">
    <source>
        <dbReference type="Pfam" id="PF00288"/>
    </source>
</evidence>
<keyword evidence="3" id="KW-0547">Nucleotide-binding</keyword>
<dbReference type="InterPro" id="IPR006203">
    <property type="entry name" value="GHMP_knse_ATP-bd_CS"/>
</dbReference>
<keyword evidence="2" id="KW-0808">Transferase</keyword>
<gene>
    <name evidence="8" type="ORF">WMO26_00160</name>
</gene>
<dbReference type="Proteomes" id="UP001489509">
    <property type="component" value="Unassembled WGS sequence"/>
</dbReference>
<dbReference type="EMBL" id="JBBMFD010000001">
    <property type="protein sequence ID" value="MEQ2439235.1"/>
    <property type="molecule type" value="Genomic_DNA"/>
</dbReference>
<dbReference type="PIRSF" id="PIRSF000530">
    <property type="entry name" value="Galactokinase"/>
    <property type="match status" value="1"/>
</dbReference>
<dbReference type="SUPFAM" id="SSF55060">
    <property type="entry name" value="GHMP Kinase, C-terminal domain"/>
    <property type="match status" value="1"/>
</dbReference>
<dbReference type="InterPro" id="IPR020568">
    <property type="entry name" value="Ribosomal_Su5_D2-typ_SF"/>
</dbReference>
<dbReference type="Gene3D" id="3.30.70.890">
    <property type="entry name" value="GHMP kinase, C-terminal domain"/>
    <property type="match status" value="1"/>
</dbReference>
<sequence length="433" mass="47064">MASLDEYQQKLEQGGFDECLCTLYPPHKLNEQRARYFALLDCFEARFGRGEVRLFSAPGRTELGGNHTDHNHGLCLAASVDLDLIAAVRPTKEPVIRIQSEGFEGMDVVDLTDLTPREEERERSCALIRGIAARMTALGFSVGGFDGYITSQVPQGAGLSSSAAFEILIVAILNGLYNKGNTDPVTAAKISQFAENTYFGKPCGLMDQMACSVGGCISLDFERPQDPLVERVPFQVSSFGHALCIVATGGSHADLTNEYAAVPAEMKAVAAFFGKEALREASLKDVMAQAKEIRRVCGDRAWLRAVHFFTENERVKKEVQALRQGDFEEYKQLVLASGRSSFQWLQNAYSCASPREQGIVVALAATALLLGNEGAYRVHGGGFAGTIQVFVPLAQLDAYQNGIEAVMGKGACHPIWIRPVGGVEVTQENADFH</sequence>
<dbReference type="PRINTS" id="PR00959">
    <property type="entry name" value="MEVGALKINASE"/>
</dbReference>
<evidence type="ECO:0000256" key="2">
    <source>
        <dbReference type="ARBA" id="ARBA00022679"/>
    </source>
</evidence>
<dbReference type="InterPro" id="IPR006206">
    <property type="entry name" value="Mevalonate/galactokinase"/>
</dbReference>
<evidence type="ECO:0000259" key="7">
    <source>
        <dbReference type="Pfam" id="PF10509"/>
    </source>
</evidence>
<keyword evidence="4" id="KW-0418">Kinase</keyword>
<dbReference type="InterPro" id="IPR019539">
    <property type="entry name" value="GalKase_N"/>
</dbReference>
<dbReference type="PROSITE" id="PS00627">
    <property type="entry name" value="GHMP_KINASES_ATP"/>
    <property type="match status" value="1"/>
</dbReference>
<dbReference type="SUPFAM" id="SSF54211">
    <property type="entry name" value="Ribosomal protein S5 domain 2-like"/>
    <property type="match status" value="1"/>
</dbReference>
<evidence type="ECO:0000256" key="1">
    <source>
        <dbReference type="ARBA" id="ARBA00006566"/>
    </source>
</evidence>
<dbReference type="PANTHER" id="PTHR10457:SF7">
    <property type="entry name" value="GALACTOKINASE-RELATED"/>
    <property type="match status" value="1"/>
</dbReference>
<evidence type="ECO:0000256" key="5">
    <source>
        <dbReference type="ARBA" id="ARBA00022840"/>
    </source>
</evidence>
<dbReference type="InterPro" id="IPR036554">
    <property type="entry name" value="GHMP_kinase_C_sf"/>
</dbReference>
<dbReference type="InterPro" id="IPR014721">
    <property type="entry name" value="Ribsml_uS5_D2-typ_fold_subgr"/>
</dbReference>
<dbReference type="RefSeq" id="WP_349217474.1">
    <property type="nucleotide sequence ID" value="NZ_JBBMFD010000001.1"/>
</dbReference>
<dbReference type="InterPro" id="IPR000705">
    <property type="entry name" value="Galactokinase"/>
</dbReference>
<dbReference type="PRINTS" id="PR00473">
    <property type="entry name" value="GALCTOKINASE"/>
</dbReference>
<dbReference type="InterPro" id="IPR006204">
    <property type="entry name" value="GHMP_kinase_N_dom"/>
</dbReference>
<keyword evidence="5" id="KW-0067">ATP-binding</keyword>
<reference evidence="8 9" key="1">
    <citation type="submission" date="2024-03" db="EMBL/GenBank/DDBJ databases">
        <title>Human intestinal bacterial collection.</title>
        <authorList>
            <person name="Pauvert C."/>
            <person name="Hitch T.C.A."/>
            <person name="Clavel T."/>
        </authorList>
    </citation>
    <scope>NUCLEOTIDE SEQUENCE [LARGE SCALE GENOMIC DNA]</scope>
    <source>
        <strain evidence="8 9">CLA-JM-H44</strain>
    </source>
</reference>
<keyword evidence="9" id="KW-1185">Reference proteome</keyword>
<feature type="domain" description="GHMP kinase N-terminal" evidence="6">
    <location>
        <begin position="129"/>
        <end position="215"/>
    </location>
</feature>
<evidence type="ECO:0000313" key="9">
    <source>
        <dbReference type="Proteomes" id="UP001489509"/>
    </source>
</evidence>
<evidence type="ECO:0000256" key="3">
    <source>
        <dbReference type="ARBA" id="ARBA00022741"/>
    </source>
</evidence>